<name>A0ABU0ZW47_9ACTN</name>
<evidence type="ECO:0000256" key="1">
    <source>
        <dbReference type="ARBA" id="ARBA00006432"/>
    </source>
</evidence>
<comment type="caution">
    <text evidence="5">The sequence shown here is derived from an EMBL/GenBank/DDBJ whole genome shotgun (WGS) entry which is preliminary data.</text>
</comment>
<evidence type="ECO:0000313" key="6">
    <source>
        <dbReference type="Proteomes" id="UP001230908"/>
    </source>
</evidence>
<dbReference type="RefSeq" id="WP_308718481.1">
    <property type="nucleotide sequence ID" value="NZ_JAVHUY010000076.1"/>
</dbReference>
<dbReference type="PANTHER" id="PTHR43201:SF5">
    <property type="entry name" value="MEDIUM-CHAIN ACYL-COA LIGASE ACSF2, MITOCHONDRIAL"/>
    <property type="match status" value="1"/>
</dbReference>
<dbReference type="PROSITE" id="PS00455">
    <property type="entry name" value="AMP_BINDING"/>
    <property type="match status" value="1"/>
</dbReference>
<dbReference type="SUPFAM" id="SSF56801">
    <property type="entry name" value="Acetyl-CoA synthetase-like"/>
    <property type="match status" value="1"/>
</dbReference>
<feature type="domain" description="AMP-dependent synthetase/ligase" evidence="3">
    <location>
        <begin position="13"/>
        <end position="369"/>
    </location>
</feature>
<accession>A0ABU0ZW47</accession>
<keyword evidence="6" id="KW-1185">Reference proteome</keyword>
<dbReference type="InterPro" id="IPR000873">
    <property type="entry name" value="AMP-dep_synth/lig_dom"/>
</dbReference>
<evidence type="ECO:0000259" key="3">
    <source>
        <dbReference type="Pfam" id="PF00501"/>
    </source>
</evidence>
<dbReference type="InterPro" id="IPR042099">
    <property type="entry name" value="ANL_N_sf"/>
</dbReference>
<organism evidence="5 6">
    <name type="scientific">Phytohabitans maris</name>
    <dbReference type="NCBI Taxonomy" id="3071409"/>
    <lineage>
        <taxon>Bacteria</taxon>
        <taxon>Bacillati</taxon>
        <taxon>Actinomycetota</taxon>
        <taxon>Actinomycetes</taxon>
        <taxon>Micromonosporales</taxon>
        <taxon>Micromonosporaceae</taxon>
    </lineage>
</organism>
<feature type="domain" description="AMP-binding enzyme C-terminal" evidence="4">
    <location>
        <begin position="420"/>
        <end position="493"/>
    </location>
</feature>
<reference evidence="5 6" key="1">
    <citation type="submission" date="2023-08" db="EMBL/GenBank/DDBJ databases">
        <title>Phytohabitans sansha sp. nov., isolated from marine sediment.</title>
        <authorList>
            <person name="Zhao Y."/>
            <person name="Yi K."/>
        </authorList>
    </citation>
    <scope>NUCLEOTIDE SEQUENCE [LARGE SCALE GENOMIC DNA]</scope>
    <source>
        <strain evidence="5 6">ZYX-F-186</strain>
    </source>
</reference>
<dbReference type="Gene3D" id="3.30.300.30">
    <property type="match status" value="1"/>
</dbReference>
<evidence type="ECO:0000259" key="4">
    <source>
        <dbReference type="Pfam" id="PF13193"/>
    </source>
</evidence>
<proteinExistence type="inferred from homology"/>
<dbReference type="EMBL" id="JAVHUY010000076">
    <property type="protein sequence ID" value="MDQ7911264.1"/>
    <property type="molecule type" value="Genomic_DNA"/>
</dbReference>
<evidence type="ECO:0000256" key="2">
    <source>
        <dbReference type="ARBA" id="ARBA00022598"/>
    </source>
</evidence>
<dbReference type="Pfam" id="PF13193">
    <property type="entry name" value="AMP-binding_C"/>
    <property type="match status" value="1"/>
</dbReference>
<dbReference type="Pfam" id="PF00501">
    <property type="entry name" value="AMP-binding"/>
    <property type="match status" value="1"/>
</dbReference>
<dbReference type="InterPro" id="IPR020845">
    <property type="entry name" value="AMP-binding_CS"/>
</dbReference>
<dbReference type="InterPro" id="IPR025110">
    <property type="entry name" value="AMP-bd_C"/>
</dbReference>
<dbReference type="InterPro" id="IPR045851">
    <property type="entry name" value="AMP-bd_C_sf"/>
</dbReference>
<comment type="similarity">
    <text evidence="1">Belongs to the ATP-dependent AMP-binding enzyme family.</text>
</comment>
<keyword evidence="2" id="KW-0436">Ligase</keyword>
<evidence type="ECO:0000313" key="5">
    <source>
        <dbReference type="EMBL" id="MDQ7911264.1"/>
    </source>
</evidence>
<dbReference type="PANTHER" id="PTHR43201">
    <property type="entry name" value="ACYL-COA SYNTHETASE"/>
    <property type="match status" value="1"/>
</dbReference>
<gene>
    <name evidence="5" type="ORF">RB614_42920</name>
</gene>
<protein>
    <submittedName>
        <fullName evidence="5">AMP-binding protein</fullName>
    </submittedName>
</protein>
<dbReference type="Proteomes" id="UP001230908">
    <property type="component" value="Unassembled WGS sequence"/>
</dbReference>
<sequence length="526" mass="56615">MTDTVAGTLAGYAERLPDTPFLKIGEGPWVTYGELEAATDRVAAGLRGLGVGAGDRVAVVCLNRLEAIELLFACAKIGAILVPLNYHLRGEFLRYQLTDCGATTLVVDGPGAAMADGILAKSAVRTVVTLDEPRPGGTPYAALAGCADPFDRRAASASDLVSIIYSSGTTGLPKGCMLSNGYYVNAGRAVGPAGFVVPGDRVLTAFPHFHVSLQLNTLMSALVNDASIVIEPEFHASTFMARAAAEEATMLWGLGTMATAILARPASPTDRDHKLRLCVFAPLSAERQVEFAERFGCLVNAEAYGQTEAVPITISQADRPTRVPFAEGTESILYEVRVVDAEDREVPPGQVGEIVVRPRRPNAMYSGYWGRPEATVAAMRNLWHHTGDLGTMDPAGQLVFVDRAKDAIRRRGENVSCYQLEWVVGQHPAVAEAAVTAVPSPLGEDDIKLSVVLRTASAPTPEQWFEFFKAKLPYFALPRYLDVRASMPRTATGRVRKDAILAEGVHEDLWDLEAMGLVVARHERRG</sequence>
<dbReference type="Gene3D" id="3.40.50.12780">
    <property type="entry name" value="N-terminal domain of ligase-like"/>
    <property type="match status" value="1"/>
</dbReference>